<dbReference type="EMBL" id="LSBA01000009">
    <property type="protein sequence ID" value="KXZ20819.1"/>
    <property type="molecule type" value="Genomic_DNA"/>
</dbReference>
<feature type="transmembrane region" description="Helical" evidence="1">
    <location>
        <begin position="40"/>
        <end position="65"/>
    </location>
</feature>
<dbReference type="STRING" id="1793963.AXI58_14385"/>
<evidence type="ECO:0000256" key="1">
    <source>
        <dbReference type="SAM" id="Phobius"/>
    </source>
</evidence>
<dbReference type="Gene3D" id="1.10.1760.20">
    <property type="match status" value="1"/>
</dbReference>
<sequence>MKTKELVIMALFAAIGAVLHSVMPPVLFGMKPDMMLVMMFMGILLFPRVQNVLMIGIVTGIISALTTSFPGGQLPNIIEKSVTAFLFLALVLLMKKSAKTVPAVIITVIGTIISGMAFLGLALLIVGLPGGFTALVLAVVLPAAALNAIAMIIMHPIVQTILKRSNMIETAKESHT</sequence>
<dbReference type="RefSeq" id="WP_061521446.1">
    <property type="nucleotide sequence ID" value="NZ_JARLZY010000007.1"/>
</dbReference>
<accession>A0A150FA62</accession>
<feature type="transmembrane region" description="Helical" evidence="1">
    <location>
        <begin position="6"/>
        <end position="28"/>
    </location>
</feature>
<keyword evidence="1" id="KW-1133">Transmembrane helix</keyword>
<name>A0A150FA62_9BACI</name>
<protein>
    <submittedName>
        <fullName evidence="2">Tryptophan transporter</fullName>
    </submittedName>
</protein>
<dbReference type="InterPro" id="IPR031360">
    <property type="entry name" value="TrpP"/>
</dbReference>
<organism evidence="2 3">
    <name type="scientific">Bacillus nakamurai</name>
    <dbReference type="NCBI Taxonomy" id="1793963"/>
    <lineage>
        <taxon>Bacteria</taxon>
        <taxon>Bacillati</taxon>
        <taxon>Bacillota</taxon>
        <taxon>Bacilli</taxon>
        <taxon>Bacillales</taxon>
        <taxon>Bacillaceae</taxon>
        <taxon>Bacillus</taxon>
    </lineage>
</organism>
<reference evidence="3" key="1">
    <citation type="submission" date="2016-02" db="EMBL/GenBank/DDBJ databases">
        <authorList>
            <person name="Dunlap C."/>
        </authorList>
    </citation>
    <scope>NUCLEOTIDE SEQUENCE [LARGE SCALE GENOMIC DNA]</scope>
    <source>
        <strain evidence="3">NRRL B-41092</strain>
    </source>
</reference>
<evidence type="ECO:0000313" key="2">
    <source>
        <dbReference type="EMBL" id="KXZ20819.1"/>
    </source>
</evidence>
<dbReference type="Pfam" id="PF17099">
    <property type="entry name" value="TrpP"/>
    <property type="match status" value="1"/>
</dbReference>
<dbReference type="Proteomes" id="UP000075430">
    <property type="component" value="Unassembled WGS sequence"/>
</dbReference>
<proteinExistence type="predicted"/>
<dbReference type="OrthoDB" id="2243651at2"/>
<feature type="transmembrane region" description="Helical" evidence="1">
    <location>
        <begin position="132"/>
        <end position="158"/>
    </location>
</feature>
<keyword evidence="3" id="KW-1185">Reference proteome</keyword>
<dbReference type="AlphaFoldDB" id="A0A150FA62"/>
<keyword evidence="1" id="KW-0812">Transmembrane</keyword>
<feature type="transmembrane region" description="Helical" evidence="1">
    <location>
        <begin position="101"/>
        <end position="126"/>
    </location>
</feature>
<evidence type="ECO:0000313" key="3">
    <source>
        <dbReference type="Proteomes" id="UP000075430"/>
    </source>
</evidence>
<gene>
    <name evidence="2" type="ORF">AXI58_14385</name>
</gene>
<comment type="caution">
    <text evidence="2">The sequence shown here is derived from an EMBL/GenBank/DDBJ whole genome shotgun (WGS) entry which is preliminary data.</text>
</comment>
<keyword evidence="1" id="KW-0472">Membrane</keyword>